<evidence type="ECO:0000313" key="2">
    <source>
        <dbReference type="Proteomes" id="UP000003100"/>
    </source>
</evidence>
<dbReference type="Proteomes" id="UP000003100">
    <property type="component" value="Unassembled WGS sequence"/>
</dbReference>
<organism evidence="1 2">
    <name type="scientific">Blautia hydrogenotrophica (strain DSM 10507 / JCM 14656 / S5a33)</name>
    <name type="common">Ruminococcus hydrogenotrophicus</name>
    <dbReference type="NCBI Taxonomy" id="476272"/>
    <lineage>
        <taxon>Bacteria</taxon>
        <taxon>Bacillati</taxon>
        <taxon>Bacillota</taxon>
        <taxon>Clostridia</taxon>
        <taxon>Lachnospirales</taxon>
        <taxon>Lachnospiraceae</taxon>
        <taxon>Blautia</taxon>
    </lineage>
</organism>
<dbReference type="AlphaFoldDB" id="C0CIZ2"/>
<sequence>MKLSFCLFSAFCGGEQERRKKIRSQMFSKNNDRVKRRKK</sequence>
<dbReference type="EMBL" id="ACBZ01000033">
    <property type="protein sequence ID" value="EEG50249.1"/>
    <property type="molecule type" value="Genomic_DNA"/>
</dbReference>
<reference evidence="1 2" key="1">
    <citation type="submission" date="2009-01" db="EMBL/GenBank/DDBJ databases">
        <authorList>
            <person name="Fulton L."/>
            <person name="Clifton S."/>
            <person name="Fulton B."/>
            <person name="Xu J."/>
            <person name="Minx P."/>
            <person name="Pepin K.H."/>
            <person name="Johnson M."/>
            <person name="Bhonagiri V."/>
            <person name="Nash W.E."/>
            <person name="Mardis E.R."/>
            <person name="Wilson R.K."/>
        </authorList>
    </citation>
    <scope>NUCLEOTIDE SEQUENCE [LARGE SCALE GENOMIC DNA]</scope>
    <source>
        <strain evidence="2">DSM 10507 / JCM 14656 / S5a33</strain>
    </source>
</reference>
<evidence type="ECO:0000313" key="1">
    <source>
        <dbReference type="EMBL" id="EEG50249.1"/>
    </source>
</evidence>
<dbReference type="HOGENOM" id="CLU_3305557_0_0_9"/>
<dbReference type="PATRIC" id="fig|476272.21.peg.3815"/>
<reference evidence="1 2" key="2">
    <citation type="submission" date="2009-02" db="EMBL/GenBank/DDBJ databases">
        <title>Draft genome sequence of Blautia hydrogenotrophica DSM 10507 (Ruminococcus hydrogenotrophicus DSM 10507).</title>
        <authorList>
            <person name="Sudarsanam P."/>
            <person name="Ley R."/>
            <person name="Guruge J."/>
            <person name="Turnbaugh P.J."/>
            <person name="Mahowald M."/>
            <person name="Liep D."/>
            <person name="Gordon J."/>
        </authorList>
    </citation>
    <scope>NUCLEOTIDE SEQUENCE [LARGE SCALE GENOMIC DNA]</scope>
    <source>
        <strain evidence="2">DSM 10507 / JCM 14656 / S5a33</strain>
    </source>
</reference>
<proteinExistence type="predicted"/>
<comment type="caution">
    <text evidence="1">The sequence shown here is derived from an EMBL/GenBank/DDBJ whole genome shotgun (WGS) entry which is preliminary data.</text>
</comment>
<keyword evidence="2" id="KW-1185">Reference proteome</keyword>
<protein>
    <submittedName>
        <fullName evidence="1">Uncharacterized protein</fullName>
    </submittedName>
</protein>
<accession>C0CIZ2</accession>
<gene>
    <name evidence="1" type="ORF">RUMHYD_00809</name>
</gene>
<name>C0CIZ2_BLAHS</name>